<comment type="caution">
    <text evidence="2">The sequence shown here is derived from an EMBL/GenBank/DDBJ whole genome shotgun (WGS) entry which is preliminary data.</text>
</comment>
<reference evidence="2 3" key="1">
    <citation type="submission" date="2023-11" db="EMBL/GenBank/DDBJ databases">
        <title>Halocaridina rubra genome assembly.</title>
        <authorList>
            <person name="Smith C."/>
        </authorList>
    </citation>
    <scope>NUCLEOTIDE SEQUENCE [LARGE SCALE GENOMIC DNA]</scope>
    <source>
        <strain evidence="2">EP-1</strain>
        <tissue evidence="2">Whole</tissue>
    </source>
</reference>
<dbReference type="GO" id="GO:0046872">
    <property type="term" value="F:metal ion binding"/>
    <property type="evidence" value="ECO:0007669"/>
    <property type="project" value="InterPro"/>
</dbReference>
<keyword evidence="2" id="KW-0560">Oxidoreductase</keyword>
<dbReference type="PANTHER" id="PTHR10138">
    <property type="entry name" value="TRYPTOPHAN 2,3-DIOXYGENASE"/>
    <property type="match status" value="1"/>
</dbReference>
<keyword evidence="3" id="KW-1185">Reference proteome</keyword>
<dbReference type="GO" id="GO:0019441">
    <property type="term" value="P:L-tryptophan catabolic process to kynurenine"/>
    <property type="evidence" value="ECO:0007669"/>
    <property type="project" value="InterPro"/>
</dbReference>
<keyword evidence="1" id="KW-0175">Coiled coil</keyword>
<evidence type="ECO:0000313" key="2">
    <source>
        <dbReference type="EMBL" id="KAK7070635.1"/>
    </source>
</evidence>
<evidence type="ECO:0000256" key="1">
    <source>
        <dbReference type="SAM" id="Coils"/>
    </source>
</evidence>
<dbReference type="AlphaFoldDB" id="A0AAN8WQZ3"/>
<dbReference type="Gene3D" id="1.10.287.3810">
    <property type="match status" value="1"/>
</dbReference>
<dbReference type="Proteomes" id="UP001381693">
    <property type="component" value="Unassembled WGS sequence"/>
</dbReference>
<dbReference type="InterPro" id="IPR037217">
    <property type="entry name" value="Trp/Indoleamine_2_3_dOase-like"/>
</dbReference>
<dbReference type="EC" id="1.13.11.11" evidence="2"/>
<name>A0AAN8WQZ3_HALRR</name>
<dbReference type="PANTHER" id="PTHR10138:SF0">
    <property type="entry name" value="TRYPTOPHAN 2,3-DIOXYGENASE"/>
    <property type="match status" value="1"/>
</dbReference>
<protein>
    <submittedName>
        <fullName evidence="2">Tdo2p</fullName>
        <ecNumber evidence="2">1.13.11.11</ecNumber>
    </submittedName>
</protein>
<dbReference type="InterPro" id="IPR004981">
    <property type="entry name" value="Trp_2_3_dOase"/>
</dbReference>
<dbReference type="GO" id="GO:0004833">
    <property type="term" value="F:L-tryptophan 2,3-dioxygenase activity"/>
    <property type="evidence" value="ECO:0007669"/>
    <property type="project" value="UniProtKB-EC"/>
</dbReference>
<feature type="coiled-coil region" evidence="1">
    <location>
        <begin position="215"/>
        <end position="242"/>
    </location>
</feature>
<dbReference type="Pfam" id="PF03301">
    <property type="entry name" value="Trp_dioxygenase"/>
    <property type="match status" value="1"/>
</dbReference>
<accession>A0AAN8WQZ3</accession>
<sequence>MSCPFMKRDEIGACHVTEDVESPSGDHNIAKELTYHDYLQLDKILDAQTVKSDIPDEHLFIVTHQAYELWFKEIIYEIDVARKVFMEEEVTSGKLMDVVNRFKRILLTLKLLTNQADILETMTPFNFLQFRGGLFPASGFQSYQFRIMEIKLGLTMKERSRFEGTFKVGFKDQPKEVQAIIDAERETSLATCLDRWFVSLLEKQKPHFDFVAKYKEGVDRMLQDMIDEAEAEENEEKRNERKNGYKAKKNFYDSILHESVHNDRVMIMNRKLSHRAMLGALMIFLYSKEPAFNLAHQFLHLLMDVDTWIVKWRGT</sequence>
<organism evidence="2 3">
    <name type="scientific">Halocaridina rubra</name>
    <name type="common">Hawaiian red shrimp</name>
    <dbReference type="NCBI Taxonomy" id="373956"/>
    <lineage>
        <taxon>Eukaryota</taxon>
        <taxon>Metazoa</taxon>
        <taxon>Ecdysozoa</taxon>
        <taxon>Arthropoda</taxon>
        <taxon>Crustacea</taxon>
        <taxon>Multicrustacea</taxon>
        <taxon>Malacostraca</taxon>
        <taxon>Eumalacostraca</taxon>
        <taxon>Eucarida</taxon>
        <taxon>Decapoda</taxon>
        <taxon>Pleocyemata</taxon>
        <taxon>Caridea</taxon>
        <taxon>Atyoidea</taxon>
        <taxon>Atyidae</taxon>
        <taxon>Halocaridina</taxon>
    </lineage>
</organism>
<dbReference type="GO" id="GO:0019442">
    <property type="term" value="P:L-tryptophan catabolic process to acetyl-CoA"/>
    <property type="evidence" value="ECO:0007669"/>
    <property type="project" value="TreeGrafter"/>
</dbReference>
<dbReference type="EMBL" id="JAXCGZ010015280">
    <property type="protein sequence ID" value="KAK7070635.1"/>
    <property type="molecule type" value="Genomic_DNA"/>
</dbReference>
<proteinExistence type="predicted"/>
<evidence type="ECO:0000313" key="3">
    <source>
        <dbReference type="Proteomes" id="UP001381693"/>
    </source>
</evidence>
<dbReference type="Gene3D" id="1.20.58.480">
    <property type="match status" value="1"/>
</dbReference>
<gene>
    <name evidence="2" type="primary">TDO2_1</name>
    <name evidence="2" type="ORF">SK128_014031</name>
</gene>
<dbReference type="SUPFAM" id="SSF140959">
    <property type="entry name" value="Indolic compounds 2,3-dioxygenase-like"/>
    <property type="match status" value="1"/>
</dbReference>
<dbReference type="GO" id="GO:0020037">
    <property type="term" value="F:heme binding"/>
    <property type="evidence" value="ECO:0007669"/>
    <property type="project" value="InterPro"/>
</dbReference>